<dbReference type="AlphaFoldDB" id="A0A540V142"/>
<reference evidence="1 2" key="1">
    <citation type="submission" date="2019-06" db="EMBL/GenBank/DDBJ databases">
        <title>Metagenome assembled Genome of Spiribacter salinus SL48-SHIP from the microbial mat of Salt Lake 48 (Novosibirsk region, Russia).</title>
        <authorList>
            <person name="Shipova A."/>
            <person name="Rozanov A.S."/>
            <person name="Bryanskaya A.V."/>
            <person name="Peltek S.E."/>
        </authorList>
    </citation>
    <scope>NUCLEOTIDE SEQUENCE [LARGE SCALE GENOMIC DNA]</scope>
    <source>
        <strain evidence="1">SL48-SHIP-2</strain>
    </source>
</reference>
<evidence type="ECO:0000313" key="1">
    <source>
        <dbReference type="EMBL" id="TQE90446.1"/>
    </source>
</evidence>
<dbReference type="EMBL" id="VIFK01000723">
    <property type="protein sequence ID" value="TQE90446.1"/>
    <property type="molecule type" value="Genomic_DNA"/>
</dbReference>
<evidence type="ECO:0000313" key="2">
    <source>
        <dbReference type="Proteomes" id="UP000315400"/>
    </source>
</evidence>
<protein>
    <submittedName>
        <fullName evidence="1">Uncharacterized protein</fullName>
    </submittedName>
</protein>
<name>A0A540V142_9GAMM</name>
<proteinExistence type="predicted"/>
<accession>A0A540V142</accession>
<organism evidence="1 2">
    <name type="scientific">Spiribacter salinus</name>
    <dbReference type="NCBI Taxonomy" id="1335746"/>
    <lineage>
        <taxon>Bacteria</taxon>
        <taxon>Pseudomonadati</taxon>
        <taxon>Pseudomonadota</taxon>
        <taxon>Gammaproteobacteria</taxon>
        <taxon>Chromatiales</taxon>
        <taxon>Ectothiorhodospiraceae</taxon>
        <taxon>Spiribacter</taxon>
    </lineage>
</organism>
<sequence length="92" mass="10446">MATTLDEVWVLFRETDRKFQDTNRRFQQTEKRLNTLSRQLGEQGNRLGDFVQAMGGPRQQASLDGADRLNAPLNNATHALAKTQHGHVQVSR</sequence>
<comment type="caution">
    <text evidence="1">The sequence shown here is derived from an EMBL/GenBank/DDBJ whole genome shotgun (WGS) entry which is preliminary data.</text>
</comment>
<dbReference type="Proteomes" id="UP000315400">
    <property type="component" value="Unassembled WGS sequence"/>
</dbReference>
<gene>
    <name evidence="1" type="ORF">FKY71_20455</name>
</gene>